<dbReference type="STRING" id="1219080.VEZ01S_19_00460"/>
<proteinExistence type="predicted"/>
<accession>U3AI73</accession>
<dbReference type="GO" id="GO:0016758">
    <property type="term" value="F:hexosyltransferase activity"/>
    <property type="evidence" value="ECO:0007669"/>
    <property type="project" value="UniProtKB-ARBA"/>
</dbReference>
<keyword evidence="2" id="KW-0808">Transferase</keyword>
<sequence>MLSKSLCEKSENEITESWRYADKVYISVVCTTYNQELYISDAINSFLEQITDYRFEIIIHDDASTDRTTEIIKDFETKYPSLIRVIIQKENQYSKGGFRPLMYASRFACGECISFCEGDDFWVDPYKLNDQYEVLLRNSDVSLVYTACNYYHVDSDSYKLVDNTNIDINFETLIKNNYIATLTVMLRSKYIDEFYSKYKLIPGSNKWRMGDYPLWLFLLLRGRSSSISRTTAVYRVFENSASHSNNKDKNLEFYLSSIRMRIDMVRFFLPKDQNLLRCLINKYLFTVLLEGETIDKNYTKPASLKYVIFLKINNYISLNYIMKKIQSIKRMLYEKVNEKVN</sequence>
<dbReference type="PANTHER" id="PTHR22916:SF3">
    <property type="entry name" value="UDP-GLCNAC:BETAGAL BETA-1,3-N-ACETYLGLUCOSAMINYLTRANSFERASE-LIKE PROTEIN 1"/>
    <property type="match status" value="1"/>
</dbReference>
<evidence type="ECO:0000313" key="2">
    <source>
        <dbReference type="EMBL" id="GAD79631.1"/>
    </source>
</evidence>
<dbReference type="Pfam" id="PF00535">
    <property type="entry name" value="Glycos_transf_2"/>
    <property type="match status" value="1"/>
</dbReference>
<dbReference type="InterPro" id="IPR001173">
    <property type="entry name" value="Glyco_trans_2-like"/>
</dbReference>
<dbReference type="Gene3D" id="3.90.550.10">
    <property type="entry name" value="Spore Coat Polysaccharide Biosynthesis Protein SpsA, Chain A"/>
    <property type="match status" value="1"/>
</dbReference>
<dbReference type="Proteomes" id="UP000016562">
    <property type="component" value="Unassembled WGS sequence"/>
</dbReference>
<evidence type="ECO:0000313" key="3">
    <source>
        <dbReference type="Proteomes" id="UP000016562"/>
    </source>
</evidence>
<dbReference type="eggNOG" id="COG0463">
    <property type="taxonomic scope" value="Bacteria"/>
</dbReference>
<dbReference type="SUPFAM" id="SSF53448">
    <property type="entry name" value="Nucleotide-diphospho-sugar transferases"/>
    <property type="match status" value="1"/>
</dbReference>
<keyword evidence="3" id="KW-1185">Reference proteome</keyword>
<comment type="caution">
    <text evidence="2">The sequence shown here is derived from an EMBL/GenBank/DDBJ whole genome shotgun (WGS) entry which is preliminary data.</text>
</comment>
<gene>
    <name evidence="2" type="ORF">VEZ01S_19_00460</name>
</gene>
<feature type="domain" description="Glycosyltransferase 2-like" evidence="1">
    <location>
        <begin position="27"/>
        <end position="163"/>
    </location>
</feature>
<name>U3AI73_9VIBR</name>
<protein>
    <submittedName>
        <fullName evidence="2">Putative glycosyltransferase</fullName>
    </submittedName>
</protein>
<organism evidence="2 3">
    <name type="scientific">Vibrio ezurae NBRC 102218</name>
    <dbReference type="NCBI Taxonomy" id="1219080"/>
    <lineage>
        <taxon>Bacteria</taxon>
        <taxon>Pseudomonadati</taxon>
        <taxon>Pseudomonadota</taxon>
        <taxon>Gammaproteobacteria</taxon>
        <taxon>Vibrionales</taxon>
        <taxon>Vibrionaceae</taxon>
        <taxon>Vibrio</taxon>
    </lineage>
</organism>
<evidence type="ECO:0000259" key="1">
    <source>
        <dbReference type="Pfam" id="PF00535"/>
    </source>
</evidence>
<dbReference type="AlphaFoldDB" id="U3AI73"/>
<dbReference type="EMBL" id="BATM01000019">
    <property type="protein sequence ID" value="GAD79631.1"/>
    <property type="molecule type" value="Genomic_DNA"/>
</dbReference>
<dbReference type="PANTHER" id="PTHR22916">
    <property type="entry name" value="GLYCOSYLTRANSFERASE"/>
    <property type="match status" value="1"/>
</dbReference>
<dbReference type="InterPro" id="IPR029044">
    <property type="entry name" value="Nucleotide-diphossugar_trans"/>
</dbReference>
<reference evidence="2 3" key="1">
    <citation type="submission" date="2013-09" db="EMBL/GenBank/DDBJ databases">
        <title>Whole genome shotgun sequence of Vibrio ezurae NBRC 102218.</title>
        <authorList>
            <person name="Yoshida I."/>
            <person name="Hosoyama A."/>
            <person name="Numata M."/>
            <person name="Hashimoto M."/>
            <person name="Hosoyama Y."/>
            <person name="Tsuchikane K."/>
            <person name="Noguchi M."/>
            <person name="Hirakata S."/>
            <person name="Ichikawa N."/>
            <person name="Ohji S."/>
            <person name="Yamazoe A."/>
            <person name="Fujita N."/>
        </authorList>
    </citation>
    <scope>NUCLEOTIDE SEQUENCE [LARGE SCALE GENOMIC DNA]</scope>
    <source>
        <strain evidence="2 3">NBRC 102218</strain>
    </source>
</reference>